<proteinExistence type="predicted"/>
<feature type="region of interest" description="Disordered" evidence="1">
    <location>
        <begin position="1"/>
        <end position="26"/>
    </location>
</feature>
<accession>D6RQI0</accession>
<organism evidence="2 3">
    <name type="scientific">Coprinopsis cinerea (strain Okayama-7 / 130 / ATCC MYA-4618 / FGSC 9003)</name>
    <name type="common">Inky cap fungus</name>
    <name type="synonym">Hormographiella aspergillata</name>
    <dbReference type="NCBI Taxonomy" id="240176"/>
    <lineage>
        <taxon>Eukaryota</taxon>
        <taxon>Fungi</taxon>
        <taxon>Dikarya</taxon>
        <taxon>Basidiomycota</taxon>
        <taxon>Agaricomycotina</taxon>
        <taxon>Agaricomycetes</taxon>
        <taxon>Agaricomycetidae</taxon>
        <taxon>Agaricales</taxon>
        <taxon>Agaricineae</taxon>
        <taxon>Psathyrellaceae</taxon>
        <taxon>Coprinopsis</taxon>
    </lineage>
</organism>
<evidence type="ECO:0000256" key="1">
    <source>
        <dbReference type="SAM" id="MobiDB-lite"/>
    </source>
</evidence>
<protein>
    <submittedName>
        <fullName evidence="2">Uncharacterized protein</fullName>
    </submittedName>
</protein>
<dbReference type="VEuPathDB" id="FungiDB:CC1G_15719"/>
<evidence type="ECO:0000313" key="3">
    <source>
        <dbReference type="Proteomes" id="UP000001861"/>
    </source>
</evidence>
<dbReference type="GeneID" id="9379055"/>
<keyword evidence="3" id="KW-1185">Reference proteome</keyword>
<comment type="caution">
    <text evidence="2">The sequence shown here is derived from an EMBL/GenBank/DDBJ whole genome shotgun (WGS) entry which is preliminary data.</text>
</comment>
<dbReference type="EMBL" id="AACS02000011">
    <property type="protein sequence ID" value="EFI26796.1"/>
    <property type="molecule type" value="Genomic_DNA"/>
</dbReference>
<feature type="region of interest" description="Disordered" evidence="1">
    <location>
        <begin position="58"/>
        <end position="79"/>
    </location>
</feature>
<reference evidence="2 3" key="1">
    <citation type="journal article" date="2010" name="Proc. Natl. Acad. Sci. U.S.A.">
        <title>Insights into evolution of multicellular fungi from the assembled chromosomes of the mushroom Coprinopsis cinerea (Coprinus cinereus).</title>
        <authorList>
            <person name="Stajich J.E."/>
            <person name="Wilke S.K."/>
            <person name="Ahren D."/>
            <person name="Au C.H."/>
            <person name="Birren B.W."/>
            <person name="Borodovsky M."/>
            <person name="Burns C."/>
            <person name="Canback B."/>
            <person name="Casselton L.A."/>
            <person name="Cheng C.K."/>
            <person name="Deng J."/>
            <person name="Dietrich F.S."/>
            <person name="Fargo D.C."/>
            <person name="Farman M.L."/>
            <person name="Gathman A.C."/>
            <person name="Goldberg J."/>
            <person name="Guigo R."/>
            <person name="Hoegger P.J."/>
            <person name="Hooker J.B."/>
            <person name="Huggins A."/>
            <person name="James T.Y."/>
            <person name="Kamada T."/>
            <person name="Kilaru S."/>
            <person name="Kodira C."/>
            <person name="Kues U."/>
            <person name="Kupfer D."/>
            <person name="Kwan H.S."/>
            <person name="Lomsadze A."/>
            <person name="Li W."/>
            <person name="Lilly W.W."/>
            <person name="Ma L.J."/>
            <person name="Mackey A.J."/>
            <person name="Manning G."/>
            <person name="Martin F."/>
            <person name="Muraguchi H."/>
            <person name="Natvig D.O."/>
            <person name="Palmerini H."/>
            <person name="Ramesh M.A."/>
            <person name="Rehmeyer C.J."/>
            <person name="Roe B.A."/>
            <person name="Shenoy N."/>
            <person name="Stanke M."/>
            <person name="Ter-Hovhannisyan V."/>
            <person name="Tunlid A."/>
            <person name="Velagapudi R."/>
            <person name="Vision T.J."/>
            <person name="Zeng Q."/>
            <person name="Zolan M.E."/>
            <person name="Pukkila P.J."/>
        </authorList>
    </citation>
    <scope>NUCLEOTIDE SEQUENCE [LARGE SCALE GENOMIC DNA]</scope>
    <source>
        <strain evidence="3">Okayama-7 / 130 / ATCC MYA-4618 / FGSC 9003</strain>
    </source>
</reference>
<dbReference type="InParanoid" id="D6RQI0"/>
<name>D6RQI0_COPC7</name>
<dbReference type="KEGG" id="cci:CC1G_15719"/>
<dbReference type="Proteomes" id="UP000001861">
    <property type="component" value="Unassembled WGS sequence"/>
</dbReference>
<dbReference type="RefSeq" id="XP_002910290.1">
    <property type="nucleotide sequence ID" value="XM_002910244.1"/>
</dbReference>
<feature type="compositionally biased region" description="Basic and acidic residues" evidence="1">
    <location>
        <begin position="1"/>
        <end position="10"/>
    </location>
</feature>
<sequence>MSPGGDEKVGDPNVYSEGTSTCQDEERGRAFSKFDWEFTSGELRIANGGRHGSTKCVLSGPESVQKPLSNTPSPGGTAWPVVKITQTPRSPNDIYAPWCDFVKETEGMTSNDGDLNQNKGNVLESQASLTEIRQWNENTKSILFAEVIASIRWASSRRRYPYHCRGRCPGLEGIRHANLRILAAGSGGFYSIGAR</sequence>
<dbReference type="AlphaFoldDB" id="D6RQI0"/>
<dbReference type="HOGENOM" id="CLU_1396229_0_0_1"/>
<evidence type="ECO:0000313" key="2">
    <source>
        <dbReference type="EMBL" id="EFI26796.1"/>
    </source>
</evidence>
<gene>
    <name evidence="2" type="ORF">CC1G_15719</name>
</gene>